<dbReference type="GO" id="GO:0008009">
    <property type="term" value="F:chemokine activity"/>
    <property type="evidence" value="ECO:0007669"/>
    <property type="project" value="InterPro"/>
</dbReference>
<dbReference type="SUPFAM" id="SSF54117">
    <property type="entry name" value="Interleukin 8-like chemokines"/>
    <property type="match status" value="1"/>
</dbReference>
<reference evidence="11" key="2">
    <citation type="submission" date="2025-08" db="UniProtKB">
        <authorList>
            <consortium name="Ensembl"/>
        </authorList>
    </citation>
    <scope>IDENTIFICATION</scope>
</reference>
<reference evidence="11 12" key="1">
    <citation type="submission" date="2019-04" db="EMBL/GenBank/DDBJ databases">
        <authorList>
            <consortium name="Wellcome Sanger Institute Data Sharing"/>
        </authorList>
    </citation>
    <scope>NUCLEOTIDE SEQUENCE [LARGE SCALE GENOMIC DNA]</scope>
</reference>
<dbReference type="Proteomes" id="UP000694397">
    <property type="component" value="Chromosome 7"/>
</dbReference>
<evidence type="ECO:0000256" key="3">
    <source>
        <dbReference type="ARBA" id="ARBA00022514"/>
    </source>
</evidence>
<keyword evidence="5 9" id="KW-0732">Signal</keyword>
<dbReference type="PANTHER" id="PTHR12015:SF183">
    <property type="entry name" value="C-C MOTIF CHEMOKINE 3"/>
    <property type="match status" value="1"/>
</dbReference>
<dbReference type="RefSeq" id="XP_018594851.1">
    <property type="nucleotide sequence ID" value="XM_018739335.1"/>
</dbReference>
<comment type="similarity">
    <text evidence="2 9">Belongs to the intercrine beta (chemokine CC) family.</text>
</comment>
<dbReference type="GeneTree" id="ENSGT01100000263482"/>
<dbReference type="Ensembl" id="ENSSFOT00015037712.2">
    <property type="protein sequence ID" value="ENSSFOP00015037302.1"/>
    <property type="gene ID" value="ENSSFOG00015023736.2"/>
</dbReference>
<dbReference type="Pfam" id="PF00048">
    <property type="entry name" value="IL8"/>
    <property type="match status" value="1"/>
</dbReference>
<keyword evidence="9" id="KW-0145">Chemotaxis</keyword>
<evidence type="ECO:0000256" key="9">
    <source>
        <dbReference type="RuleBase" id="RU361150"/>
    </source>
</evidence>
<evidence type="ECO:0000256" key="1">
    <source>
        <dbReference type="ARBA" id="ARBA00004613"/>
    </source>
</evidence>
<feature type="signal peptide" evidence="9">
    <location>
        <begin position="1"/>
        <end position="23"/>
    </location>
</feature>
<dbReference type="OrthoDB" id="9447832at2759"/>
<dbReference type="GO" id="GO:0005615">
    <property type="term" value="C:extracellular space"/>
    <property type="evidence" value="ECO:0007669"/>
    <property type="project" value="UniProtKB-KW"/>
</dbReference>
<dbReference type="AlphaFoldDB" id="A0A8C9SQ87"/>
<evidence type="ECO:0000313" key="12">
    <source>
        <dbReference type="Proteomes" id="UP000694397"/>
    </source>
</evidence>
<evidence type="ECO:0000256" key="5">
    <source>
        <dbReference type="ARBA" id="ARBA00022729"/>
    </source>
</evidence>
<gene>
    <name evidence="11" type="primary">LOC108926586</name>
</gene>
<dbReference type="FunFam" id="2.40.50.40:FF:000002">
    <property type="entry name" value="C-C motif chemokine"/>
    <property type="match status" value="1"/>
</dbReference>
<evidence type="ECO:0000256" key="7">
    <source>
        <dbReference type="ARBA" id="ARBA00044740"/>
    </source>
</evidence>
<keyword evidence="3 9" id="KW-0202">Cytokine</keyword>
<dbReference type="Gene3D" id="2.40.50.40">
    <property type="match status" value="1"/>
</dbReference>
<evidence type="ECO:0000256" key="4">
    <source>
        <dbReference type="ARBA" id="ARBA00022525"/>
    </source>
</evidence>
<dbReference type="InterPro" id="IPR000827">
    <property type="entry name" value="Chemokine_CC_CS"/>
</dbReference>
<dbReference type="GO" id="GO:0006955">
    <property type="term" value="P:immune response"/>
    <property type="evidence" value="ECO:0007669"/>
    <property type="project" value="InterPro"/>
</dbReference>
<accession>A0A8C9SQ87</accession>
<reference evidence="11" key="3">
    <citation type="submission" date="2025-09" db="UniProtKB">
        <authorList>
            <consortium name="Ensembl"/>
        </authorList>
    </citation>
    <scope>IDENTIFICATION</scope>
</reference>
<dbReference type="InterPro" id="IPR039809">
    <property type="entry name" value="Chemokine_b/g/d"/>
</dbReference>
<dbReference type="InterPro" id="IPR036048">
    <property type="entry name" value="Interleukin_8-like_sf"/>
</dbReference>
<evidence type="ECO:0000313" key="11">
    <source>
        <dbReference type="Ensembl" id="ENSSFOP00015037302.1"/>
    </source>
</evidence>
<feature type="chain" id="PRO_5034821753" description="C-C motif chemokine" evidence="9">
    <location>
        <begin position="24"/>
        <end position="99"/>
    </location>
</feature>
<name>A0A8C9SQ87_SCLFO</name>
<comment type="subunit">
    <text evidence="8">Self-associates. Also heterodimer of MIP-1-alpha(4-69) and MIP-1-beta(3-69). Interacts with CCR1.</text>
</comment>
<sequence>MFASRLFWTAAVLVLSTIVLTEGLRMTSGPKKCCFNFVGKQLPRAQMVSYKMTSKQCSNAGVIFITRRGGQVCANPANPWVQEYIKYFDNMNLKKQVQQ</sequence>
<dbReference type="GeneID" id="108926586"/>
<protein>
    <recommendedName>
        <fullName evidence="9">C-C motif chemokine</fullName>
    </recommendedName>
</protein>
<feature type="domain" description="Chemokine interleukin-8-like" evidence="10">
    <location>
        <begin position="30"/>
        <end position="88"/>
    </location>
</feature>
<proteinExistence type="inferred from homology"/>
<dbReference type="InterPro" id="IPR001811">
    <property type="entry name" value="Chemokine_IL8-like_dom"/>
</dbReference>
<evidence type="ECO:0000256" key="8">
    <source>
        <dbReference type="ARBA" id="ARBA00046726"/>
    </source>
</evidence>
<evidence type="ECO:0000256" key="6">
    <source>
        <dbReference type="ARBA" id="ARBA00023157"/>
    </source>
</evidence>
<evidence type="ECO:0000256" key="2">
    <source>
        <dbReference type="ARBA" id="ARBA00010868"/>
    </source>
</evidence>
<keyword evidence="4 9" id="KW-0964">Secreted</keyword>
<keyword evidence="12" id="KW-1185">Reference proteome</keyword>
<comment type="function">
    <text evidence="7">Monokine with inflammatory and chemokinetic properties. Binds to CCR1, CCR4 and CCR5. One of the major HIV-suppressive factors produced by CD8+ T-cells. Recombinant MIP-1-alpha induces a dose-dependent inhibition of different strains of HIV-1, HIV-2, and simian immunodeficiency virus (SIV).</text>
</comment>
<dbReference type="PROSITE" id="PS00472">
    <property type="entry name" value="SMALL_CYTOKINES_CC"/>
    <property type="match status" value="1"/>
</dbReference>
<dbReference type="SMART" id="SM00199">
    <property type="entry name" value="SCY"/>
    <property type="match status" value="1"/>
</dbReference>
<evidence type="ECO:0000259" key="10">
    <source>
        <dbReference type="SMART" id="SM00199"/>
    </source>
</evidence>
<dbReference type="KEGG" id="sfm:108926586"/>
<keyword evidence="6" id="KW-1015">Disulfide bond</keyword>
<dbReference type="PANTHER" id="PTHR12015">
    <property type="entry name" value="SMALL INDUCIBLE CYTOKINE A"/>
    <property type="match status" value="1"/>
</dbReference>
<dbReference type="CDD" id="cd00272">
    <property type="entry name" value="Chemokine_CC"/>
    <property type="match status" value="1"/>
</dbReference>
<comment type="subcellular location">
    <subcellularLocation>
        <location evidence="1 9">Secreted</location>
    </subcellularLocation>
</comment>
<organism evidence="11 12">
    <name type="scientific">Scleropages formosus</name>
    <name type="common">Asian bonytongue</name>
    <name type="synonym">Osteoglossum formosum</name>
    <dbReference type="NCBI Taxonomy" id="113540"/>
    <lineage>
        <taxon>Eukaryota</taxon>
        <taxon>Metazoa</taxon>
        <taxon>Chordata</taxon>
        <taxon>Craniata</taxon>
        <taxon>Vertebrata</taxon>
        <taxon>Euteleostomi</taxon>
        <taxon>Actinopterygii</taxon>
        <taxon>Neopterygii</taxon>
        <taxon>Teleostei</taxon>
        <taxon>Osteoglossocephala</taxon>
        <taxon>Osteoglossomorpha</taxon>
        <taxon>Osteoglossiformes</taxon>
        <taxon>Osteoglossidae</taxon>
        <taxon>Scleropages</taxon>
    </lineage>
</organism>